<keyword evidence="4 7" id="KW-0233">DNA recombination</keyword>
<evidence type="ECO:0000256" key="5">
    <source>
        <dbReference type="ARBA" id="ARBA00023204"/>
    </source>
</evidence>
<dbReference type="EMBL" id="SAUY01000006">
    <property type="protein sequence ID" value="RWR33403.1"/>
    <property type="molecule type" value="Genomic_DNA"/>
</dbReference>
<evidence type="ECO:0000313" key="9">
    <source>
        <dbReference type="EMBL" id="RWR33403.1"/>
    </source>
</evidence>
<dbReference type="AlphaFoldDB" id="A0A443KKU1"/>
<evidence type="ECO:0000256" key="2">
    <source>
        <dbReference type="ARBA" id="ARBA00021310"/>
    </source>
</evidence>
<evidence type="ECO:0000256" key="1">
    <source>
        <dbReference type="ARBA" id="ARBA00007452"/>
    </source>
</evidence>
<name>A0A443KKU1_9RHOB</name>
<dbReference type="InterPro" id="IPR042242">
    <property type="entry name" value="RecO_C"/>
</dbReference>
<protein>
    <recommendedName>
        <fullName evidence="2 7">DNA repair protein RecO</fullName>
    </recommendedName>
    <alternativeName>
        <fullName evidence="6 7">Recombination protein O</fullName>
    </alternativeName>
</protein>
<evidence type="ECO:0000256" key="3">
    <source>
        <dbReference type="ARBA" id="ARBA00022763"/>
    </source>
</evidence>
<dbReference type="NCBIfam" id="TIGR00613">
    <property type="entry name" value="reco"/>
    <property type="match status" value="1"/>
</dbReference>
<dbReference type="GO" id="GO:0006302">
    <property type="term" value="P:double-strand break repair"/>
    <property type="evidence" value="ECO:0007669"/>
    <property type="project" value="TreeGrafter"/>
</dbReference>
<reference evidence="9 10" key="2">
    <citation type="submission" date="2019-01" db="EMBL/GenBank/DDBJ databases">
        <authorList>
            <person name="Li Y."/>
        </authorList>
    </citation>
    <scope>NUCLEOTIDE SEQUENCE [LARGE SCALE GENOMIC DNA]</scope>
    <source>
        <strain evidence="9 10">07D10-4-3</strain>
    </source>
</reference>
<dbReference type="SUPFAM" id="SSF57863">
    <property type="entry name" value="ArfGap/RecO-like zinc finger"/>
    <property type="match status" value="1"/>
</dbReference>
<gene>
    <name evidence="7 9" type="primary">recO</name>
    <name evidence="9" type="ORF">D2T29_07035</name>
</gene>
<reference evidence="9 10" key="1">
    <citation type="submission" date="2019-01" db="EMBL/GenBank/DDBJ databases">
        <title>Sinorhodobacter populi sp. nov. isolated from the symptomatic bark tissue of Populus euramericana canker.</title>
        <authorList>
            <person name="Xu G."/>
        </authorList>
    </citation>
    <scope>NUCLEOTIDE SEQUENCE [LARGE SCALE GENOMIC DNA]</scope>
    <source>
        <strain evidence="9 10">07D10-4-3</strain>
    </source>
</reference>
<keyword evidence="3 7" id="KW-0227">DNA damage</keyword>
<evidence type="ECO:0000313" key="10">
    <source>
        <dbReference type="Proteomes" id="UP000284451"/>
    </source>
</evidence>
<dbReference type="InterPro" id="IPR037278">
    <property type="entry name" value="ARFGAP/RecO"/>
</dbReference>
<dbReference type="Pfam" id="PF11967">
    <property type="entry name" value="RecO_N"/>
    <property type="match status" value="1"/>
</dbReference>
<evidence type="ECO:0000256" key="7">
    <source>
        <dbReference type="HAMAP-Rule" id="MF_00201"/>
    </source>
</evidence>
<sequence length="241" mass="26001">MDWQDQGTILSARPHGETSVIVEVFTAAHGRHAGVVRGGASRRMAATLQPGSRVAVKWQARLEDHLGSFTVEPLTSRAGALSDRLALLGLGAVCAMLTVTLPEREPHPRLHAMTEPLLAVIADGIEGWPLDYLRWEMALLEELGFGLDLSRCAVTGGREDLVYVSPRSGRAVSRAGAGDWAAKLLPLPACLLGQGGATWEEITQGLRLTGHFLDRLLAAHDRRLPEARNRLFAALARQGAE</sequence>
<dbReference type="Gene3D" id="1.20.1440.120">
    <property type="entry name" value="Recombination protein O, C-terminal domain"/>
    <property type="match status" value="1"/>
</dbReference>
<dbReference type="PANTHER" id="PTHR33991:SF1">
    <property type="entry name" value="DNA REPAIR PROTEIN RECO"/>
    <property type="match status" value="1"/>
</dbReference>
<dbReference type="HAMAP" id="MF_00201">
    <property type="entry name" value="RecO"/>
    <property type="match status" value="1"/>
</dbReference>
<proteinExistence type="inferred from homology"/>
<dbReference type="RefSeq" id="WP_128231871.1">
    <property type="nucleotide sequence ID" value="NZ_SAUY01000006.1"/>
</dbReference>
<dbReference type="PANTHER" id="PTHR33991">
    <property type="entry name" value="DNA REPAIR PROTEIN RECO"/>
    <property type="match status" value="1"/>
</dbReference>
<evidence type="ECO:0000259" key="8">
    <source>
        <dbReference type="Pfam" id="PF11967"/>
    </source>
</evidence>
<dbReference type="SUPFAM" id="SSF50249">
    <property type="entry name" value="Nucleic acid-binding proteins"/>
    <property type="match status" value="1"/>
</dbReference>
<dbReference type="InterPro" id="IPR012340">
    <property type="entry name" value="NA-bd_OB-fold"/>
</dbReference>
<dbReference type="Pfam" id="PF02565">
    <property type="entry name" value="RecO_C"/>
    <property type="match status" value="1"/>
</dbReference>
<comment type="caution">
    <text evidence="9">The sequence shown here is derived from an EMBL/GenBank/DDBJ whole genome shotgun (WGS) entry which is preliminary data.</text>
</comment>
<evidence type="ECO:0000256" key="4">
    <source>
        <dbReference type="ARBA" id="ARBA00023172"/>
    </source>
</evidence>
<comment type="function">
    <text evidence="7">Involved in DNA repair and RecF pathway recombination.</text>
</comment>
<dbReference type="InterPro" id="IPR022572">
    <property type="entry name" value="DNA_rep/recomb_RecO_N"/>
</dbReference>
<dbReference type="Gene3D" id="2.40.50.140">
    <property type="entry name" value="Nucleic acid-binding proteins"/>
    <property type="match status" value="1"/>
</dbReference>
<keyword evidence="5 7" id="KW-0234">DNA repair</keyword>
<dbReference type="GO" id="GO:0006310">
    <property type="term" value="P:DNA recombination"/>
    <property type="evidence" value="ECO:0007669"/>
    <property type="project" value="UniProtKB-UniRule"/>
</dbReference>
<accession>A0A443KKU1</accession>
<dbReference type="GO" id="GO:0043590">
    <property type="term" value="C:bacterial nucleoid"/>
    <property type="evidence" value="ECO:0007669"/>
    <property type="project" value="TreeGrafter"/>
</dbReference>
<comment type="similarity">
    <text evidence="1 7">Belongs to the RecO family.</text>
</comment>
<dbReference type="Proteomes" id="UP000284451">
    <property type="component" value="Unassembled WGS sequence"/>
</dbReference>
<dbReference type="InterPro" id="IPR003717">
    <property type="entry name" value="RecO"/>
</dbReference>
<organism evidence="9 10">
    <name type="scientific">Paenirhodobacter populi</name>
    <dbReference type="NCBI Taxonomy" id="2306993"/>
    <lineage>
        <taxon>Bacteria</taxon>
        <taxon>Pseudomonadati</taxon>
        <taxon>Pseudomonadota</taxon>
        <taxon>Alphaproteobacteria</taxon>
        <taxon>Rhodobacterales</taxon>
        <taxon>Rhodobacter group</taxon>
        <taxon>Paenirhodobacter</taxon>
    </lineage>
</organism>
<feature type="domain" description="DNA replication/recombination mediator RecO N-terminal" evidence="8">
    <location>
        <begin position="1"/>
        <end position="74"/>
    </location>
</feature>
<evidence type="ECO:0000256" key="6">
    <source>
        <dbReference type="ARBA" id="ARBA00033409"/>
    </source>
</evidence>